<keyword evidence="2" id="KW-1185">Reference proteome</keyword>
<dbReference type="AlphaFoldDB" id="A0A1M5AV52"/>
<organism evidence="1 2">
    <name type="scientific">Loktanella atrilutea</name>
    <dbReference type="NCBI Taxonomy" id="366533"/>
    <lineage>
        <taxon>Bacteria</taxon>
        <taxon>Pseudomonadati</taxon>
        <taxon>Pseudomonadota</taxon>
        <taxon>Alphaproteobacteria</taxon>
        <taxon>Rhodobacterales</taxon>
        <taxon>Roseobacteraceae</taxon>
        <taxon>Loktanella</taxon>
    </lineage>
</organism>
<evidence type="ECO:0000313" key="2">
    <source>
        <dbReference type="Proteomes" id="UP000183987"/>
    </source>
</evidence>
<name>A0A1M5AV52_LOKAT</name>
<protein>
    <submittedName>
        <fullName evidence="1">Uncharacterized protein</fullName>
    </submittedName>
</protein>
<reference evidence="2" key="1">
    <citation type="submission" date="2016-11" db="EMBL/GenBank/DDBJ databases">
        <authorList>
            <person name="Varghese N."/>
            <person name="Submissions S."/>
        </authorList>
    </citation>
    <scope>NUCLEOTIDE SEQUENCE [LARGE SCALE GENOMIC DNA]</scope>
    <source>
        <strain evidence="2">DSM 29326</strain>
    </source>
</reference>
<gene>
    <name evidence="1" type="ORF">SAMN05444339_105111</name>
</gene>
<sequence length="186" mass="19595">MAGIGHNSGRVREPGHAFRTLAWAKARRDLLPVLPIEVVRLRVKRAQALGLPYKTYAGIRASTGHDLIGFLFSSNALRVLRDGDAIPRDRAGRLAAVQADRVGVAQPRVTPTALAAKPGLDAACAAPAITLSWAATRDHLKTAVRARGAAADRYVIVGDTALERDWVAAAGAAGWVAAAQYFDAGA</sequence>
<dbReference type="OrthoDB" id="7644647at2"/>
<dbReference type="RefSeq" id="WP_084114367.1">
    <property type="nucleotide sequence ID" value="NZ_FQUE01000005.1"/>
</dbReference>
<evidence type="ECO:0000313" key="1">
    <source>
        <dbReference type="EMBL" id="SHF33957.1"/>
    </source>
</evidence>
<proteinExistence type="predicted"/>
<dbReference type="EMBL" id="FQUE01000005">
    <property type="protein sequence ID" value="SHF33957.1"/>
    <property type="molecule type" value="Genomic_DNA"/>
</dbReference>
<dbReference type="Proteomes" id="UP000183987">
    <property type="component" value="Unassembled WGS sequence"/>
</dbReference>
<dbReference type="STRING" id="366533.SAMN05444339_105111"/>
<accession>A0A1M5AV52</accession>